<gene>
    <name evidence="2" type="ORF">MFMK1_001461</name>
</gene>
<organism evidence="2 3">
    <name type="scientific">Metallumcola ferriviriculae</name>
    <dbReference type="NCBI Taxonomy" id="3039180"/>
    <lineage>
        <taxon>Bacteria</taxon>
        <taxon>Bacillati</taxon>
        <taxon>Bacillota</taxon>
        <taxon>Clostridia</taxon>
        <taxon>Neomoorellales</taxon>
        <taxon>Desulfitibacteraceae</taxon>
        <taxon>Metallumcola</taxon>
    </lineage>
</organism>
<dbReference type="Proteomes" id="UP001329915">
    <property type="component" value="Chromosome"/>
</dbReference>
<name>A0AAU0UN89_9FIRM</name>
<keyword evidence="1" id="KW-0812">Transmembrane</keyword>
<keyword evidence="1" id="KW-0472">Membrane</keyword>
<sequence>MFTYGILGTLAGAVTATVLVVEFLKGMGPIRSVPTRWMALAVAYLIIISTSMATGQFNLRDLLLYFLNSLLVAASALGSWEVLKGKLFG</sequence>
<dbReference type="RefSeq" id="WP_366924483.1">
    <property type="nucleotide sequence ID" value="NZ_CP121694.1"/>
</dbReference>
<dbReference type="EMBL" id="CP121694">
    <property type="protein sequence ID" value="WRO21651.1"/>
    <property type="molecule type" value="Genomic_DNA"/>
</dbReference>
<dbReference type="AlphaFoldDB" id="A0AAU0UN89"/>
<evidence type="ECO:0008006" key="4">
    <source>
        <dbReference type="Google" id="ProtNLM"/>
    </source>
</evidence>
<feature type="transmembrane region" description="Helical" evidence="1">
    <location>
        <begin position="6"/>
        <end position="25"/>
    </location>
</feature>
<feature type="transmembrane region" description="Helical" evidence="1">
    <location>
        <begin position="37"/>
        <end position="57"/>
    </location>
</feature>
<accession>A0AAU0UN89</accession>
<keyword evidence="3" id="KW-1185">Reference proteome</keyword>
<evidence type="ECO:0000313" key="3">
    <source>
        <dbReference type="Proteomes" id="UP001329915"/>
    </source>
</evidence>
<protein>
    <recommendedName>
        <fullName evidence="4">Holin</fullName>
    </recommendedName>
</protein>
<evidence type="ECO:0000256" key="1">
    <source>
        <dbReference type="SAM" id="Phobius"/>
    </source>
</evidence>
<evidence type="ECO:0000313" key="2">
    <source>
        <dbReference type="EMBL" id="WRO21651.1"/>
    </source>
</evidence>
<proteinExistence type="predicted"/>
<dbReference type="KEGG" id="dbc:MFMK1_001461"/>
<feature type="transmembrane region" description="Helical" evidence="1">
    <location>
        <begin position="63"/>
        <end position="83"/>
    </location>
</feature>
<reference evidence="2 3" key="1">
    <citation type="submission" date="2023-04" db="EMBL/GenBank/DDBJ databases">
        <authorList>
            <person name="Hsu D."/>
        </authorList>
    </citation>
    <scope>NUCLEOTIDE SEQUENCE [LARGE SCALE GENOMIC DNA]</scope>
    <source>
        <strain evidence="2 3">MK1</strain>
    </source>
</reference>
<keyword evidence="1" id="KW-1133">Transmembrane helix</keyword>